<name>A0A3U4W9A0_SALET</name>
<dbReference type="Gene3D" id="2.40.10.180">
    <property type="entry name" value="Phage tail proteins"/>
    <property type="match status" value="1"/>
</dbReference>
<reference evidence="1" key="2">
    <citation type="submission" date="2019-10" db="EMBL/GenBank/DDBJ databases">
        <authorList>
            <consortium name="NCBI Pathogen Detection Project"/>
        </authorList>
    </citation>
    <scope>NUCLEOTIDE SEQUENCE</scope>
    <source>
        <strain evidence="1">Salmonella enterica</strain>
    </source>
</reference>
<evidence type="ECO:0000313" key="1">
    <source>
        <dbReference type="EMBL" id="HAB2269555.1"/>
    </source>
</evidence>
<dbReference type="RefSeq" id="WP_051129215.1">
    <property type="nucleotide sequence ID" value="NZ_CP033384.2"/>
</dbReference>
<gene>
    <name evidence="1" type="ORF">GB338_00760</name>
</gene>
<sequence>MRHFTSNQVDTFLNAFGEPITYGASTFRAILDVRPVVIEGTEGLIEDEETFLSAKSIDISGLNLSIGSQLIVRGTDYTVYRIYNDLSGVIEIYIRVTIAGLIP</sequence>
<dbReference type="EMBL" id="DAAGAO010000001">
    <property type="protein sequence ID" value="HAB2269555.1"/>
    <property type="molecule type" value="Genomic_DNA"/>
</dbReference>
<proteinExistence type="predicted"/>
<evidence type="ECO:0008006" key="2">
    <source>
        <dbReference type="Google" id="ProtNLM"/>
    </source>
</evidence>
<protein>
    <recommendedName>
        <fullName evidence="2">Phage tail protein</fullName>
    </recommendedName>
</protein>
<organism evidence="1">
    <name type="scientific">Salmonella enterica I</name>
    <dbReference type="NCBI Taxonomy" id="59201"/>
    <lineage>
        <taxon>Bacteria</taxon>
        <taxon>Pseudomonadati</taxon>
        <taxon>Pseudomonadota</taxon>
        <taxon>Gammaproteobacteria</taxon>
        <taxon>Enterobacterales</taxon>
        <taxon>Enterobacteriaceae</taxon>
        <taxon>Salmonella</taxon>
    </lineage>
</organism>
<comment type="caution">
    <text evidence="1">The sequence shown here is derived from an EMBL/GenBank/DDBJ whole genome shotgun (WGS) entry which is preliminary data.</text>
</comment>
<reference evidence="1" key="1">
    <citation type="journal article" date="2018" name="Genome Biol.">
        <title>SKESA: strategic k-mer extension for scrupulous assemblies.</title>
        <authorList>
            <person name="Souvorov A."/>
            <person name="Agarwala R."/>
            <person name="Lipman D.J."/>
        </authorList>
    </citation>
    <scope>NUCLEOTIDE SEQUENCE</scope>
    <source>
        <strain evidence="1">Salmonella enterica</strain>
    </source>
</reference>
<accession>A0A3U4W9A0</accession>
<dbReference type="InterPro" id="IPR053734">
    <property type="entry name" value="Phage_Head-Tail_Connect_sf"/>
</dbReference>
<dbReference type="AlphaFoldDB" id="A0A3U4W9A0"/>